<feature type="coiled-coil region" evidence="1">
    <location>
        <begin position="194"/>
        <end position="273"/>
    </location>
</feature>
<evidence type="ECO:0000256" key="1">
    <source>
        <dbReference type="SAM" id="Coils"/>
    </source>
</evidence>
<protein>
    <submittedName>
        <fullName evidence="3">Hypothetical_protein</fullName>
    </submittedName>
</protein>
<proteinExistence type="predicted"/>
<reference evidence="2" key="1">
    <citation type="submission" date="2023-06" db="EMBL/GenBank/DDBJ databases">
        <authorList>
            <person name="Kurt Z."/>
        </authorList>
    </citation>
    <scope>NUCLEOTIDE SEQUENCE</scope>
</reference>
<comment type="caution">
    <text evidence="2">The sequence shown here is derived from an EMBL/GenBank/DDBJ whole genome shotgun (WGS) entry which is preliminary data.</text>
</comment>
<dbReference type="EMBL" id="CAXDID020000242">
    <property type="protein sequence ID" value="CAL6062910.1"/>
    <property type="molecule type" value="Genomic_DNA"/>
</dbReference>
<evidence type="ECO:0000313" key="4">
    <source>
        <dbReference type="Proteomes" id="UP001642409"/>
    </source>
</evidence>
<reference evidence="3 4" key="2">
    <citation type="submission" date="2024-07" db="EMBL/GenBank/DDBJ databases">
        <authorList>
            <person name="Akdeniz Z."/>
        </authorList>
    </citation>
    <scope>NUCLEOTIDE SEQUENCE [LARGE SCALE GENOMIC DNA]</scope>
</reference>
<name>A0AA86NB60_9EUKA</name>
<keyword evidence="1" id="KW-0175">Coiled coil</keyword>
<evidence type="ECO:0000313" key="3">
    <source>
        <dbReference type="EMBL" id="CAL6062910.1"/>
    </source>
</evidence>
<feature type="coiled-coil region" evidence="1">
    <location>
        <begin position="92"/>
        <end position="161"/>
    </location>
</feature>
<sequence length="441" mass="51329">MNSSILRTMQLMDKPLTIFEQTAKQDMRLQKHESPPMLSSLFVPEQQKFKIDFSFVPQSEEQDVYDSNLKVQQLQQSVIQSTQRYNQTAHYLQESRQNVAHLRDQNLLLTRELDLKSKKLKETQKDRTELSQQNAVLLNDNSALKAEIQKLNQTISAFETQLSQIQQPAQTKNLGAEIRAKTLNKENQVLKLANLQLVDENAQLQELNHGLESQNQQLQADSYKIHSLTSENFQLGTALKTMEKQLELFRAENSELKQQIEEQIDENVQVLESYFQFMNRVQNLNQQIKTSVENDSVQQLQELILQITSTYKSNLEQQTEVSIHQSEQNKLNKQLLEKDAEIKLLITGQEQTLKEIEAKVAETAQTQEKELKIIQEQMKTNYEELKTKTHMKIIQICEQGKEIEKIKENIYQIRNSAKFEALPEVEEQIQKIITQIAEMCQ</sequence>
<keyword evidence="4" id="KW-1185">Reference proteome</keyword>
<gene>
    <name evidence="2" type="ORF">HINF_LOCUS3808</name>
    <name evidence="3" type="ORF">HINF_LOCUS50475</name>
</gene>
<dbReference type="Proteomes" id="UP001642409">
    <property type="component" value="Unassembled WGS sequence"/>
</dbReference>
<evidence type="ECO:0000313" key="2">
    <source>
        <dbReference type="EMBL" id="CAI9916163.1"/>
    </source>
</evidence>
<accession>A0AA86NB60</accession>
<dbReference type="EMBL" id="CATOUU010000094">
    <property type="protein sequence ID" value="CAI9916163.1"/>
    <property type="molecule type" value="Genomic_DNA"/>
</dbReference>
<organism evidence="2">
    <name type="scientific">Hexamita inflata</name>
    <dbReference type="NCBI Taxonomy" id="28002"/>
    <lineage>
        <taxon>Eukaryota</taxon>
        <taxon>Metamonada</taxon>
        <taxon>Diplomonadida</taxon>
        <taxon>Hexamitidae</taxon>
        <taxon>Hexamitinae</taxon>
        <taxon>Hexamita</taxon>
    </lineage>
</organism>
<dbReference type="AlphaFoldDB" id="A0AA86NB60"/>